<accession>A0A9P0EKZ2</accession>
<reference evidence="7" key="1">
    <citation type="submission" date="2021-10" db="EMBL/GenBank/DDBJ databases">
        <authorList>
            <person name="Piombo E."/>
        </authorList>
    </citation>
    <scope>NUCLEOTIDE SEQUENCE</scope>
</reference>
<feature type="compositionally biased region" description="Basic and acidic residues" evidence="6">
    <location>
        <begin position="459"/>
        <end position="468"/>
    </location>
</feature>
<keyword evidence="4" id="KW-0804">Transcription</keyword>
<protein>
    <recommendedName>
        <fullName evidence="9">Transcription factor domain-containing protein</fullName>
    </recommendedName>
</protein>
<evidence type="ECO:0008006" key="9">
    <source>
        <dbReference type="Google" id="ProtNLM"/>
    </source>
</evidence>
<feature type="region of interest" description="Disordered" evidence="6">
    <location>
        <begin position="442"/>
        <end position="468"/>
    </location>
</feature>
<name>A0A9P0EKZ2_9HYPO</name>
<keyword evidence="2" id="KW-0479">Metal-binding</keyword>
<comment type="subcellular location">
    <subcellularLocation>
        <location evidence="1">Nucleus</location>
    </subcellularLocation>
</comment>
<dbReference type="GO" id="GO:0005634">
    <property type="term" value="C:nucleus"/>
    <property type="evidence" value="ECO:0007669"/>
    <property type="project" value="UniProtKB-SubCell"/>
</dbReference>
<gene>
    <name evidence="7" type="ORF">CSOL1703_00014736</name>
</gene>
<dbReference type="OrthoDB" id="10261408at2759"/>
<evidence type="ECO:0000256" key="4">
    <source>
        <dbReference type="ARBA" id="ARBA00023163"/>
    </source>
</evidence>
<dbReference type="GO" id="GO:0046872">
    <property type="term" value="F:metal ion binding"/>
    <property type="evidence" value="ECO:0007669"/>
    <property type="project" value="UniProtKB-KW"/>
</dbReference>
<dbReference type="PANTHER" id="PTHR47338:SF5">
    <property type="entry name" value="ZN(II)2CYS6 TRANSCRIPTION FACTOR (EUROFUNG)"/>
    <property type="match status" value="1"/>
</dbReference>
<dbReference type="Proteomes" id="UP000775872">
    <property type="component" value="Unassembled WGS sequence"/>
</dbReference>
<evidence type="ECO:0000256" key="3">
    <source>
        <dbReference type="ARBA" id="ARBA00023015"/>
    </source>
</evidence>
<feature type="region of interest" description="Disordered" evidence="6">
    <location>
        <begin position="395"/>
        <end position="423"/>
    </location>
</feature>
<keyword evidence="3" id="KW-0805">Transcription regulation</keyword>
<evidence type="ECO:0000256" key="5">
    <source>
        <dbReference type="ARBA" id="ARBA00023242"/>
    </source>
</evidence>
<feature type="compositionally biased region" description="Low complexity" evidence="6">
    <location>
        <begin position="446"/>
        <end position="456"/>
    </location>
</feature>
<dbReference type="AlphaFoldDB" id="A0A9P0EKZ2"/>
<comment type="caution">
    <text evidence="7">The sequence shown here is derived from an EMBL/GenBank/DDBJ whole genome shotgun (WGS) entry which is preliminary data.</text>
</comment>
<evidence type="ECO:0000256" key="1">
    <source>
        <dbReference type="ARBA" id="ARBA00004123"/>
    </source>
</evidence>
<dbReference type="InterPro" id="IPR050815">
    <property type="entry name" value="TF_fung"/>
</dbReference>
<dbReference type="GO" id="GO:0000981">
    <property type="term" value="F:DNA-binding transcription factor activity, RNA polymerase II-specific"/>
    <property type="evidence" value="ECO:0007669"/>
    <property type="project" value="InterPro"/>
</dbReference>
<feature type="compositionally biased region" description="Polar residues" evidence="6">
    <location>
        <begin position="408"/>
        <end position="423"/>
    </location>
</feature>
<evidence type="ECO:0000256" key="6">
    <source>
        <dbReference type="SAM" id="MobiDB-lite"/>
    </source>
</evidence>
<dbReference type="CDD" id="cd12148">
    <property type="entry name" value="fungal_TF_MHR"/>
    <property type="match status" value="1"/>
</dbReference>
<evidence type="ECO:0000313" key="8">
    <source>
        <dbReference type="Proteomes" id="UP000775872"/>
    </source>
</evidence>
<keyword evidence="5" id="KW-0539">Nucleus</keyword>
<dbReference type="EMBL" id="CABFOC020000040">
    <property type="protein sequence ID" value="CAH0051413.1"/>
    <property type="molecule type" value="Genomic_DNA"/>
</dbReference>
<sequence>MAHDYQVAEISSDTIAHLLETFFTVSNLQQLPLLPPDDGLAWLLARDRPIALILALCVVSLPYSSSQIASNGIRTINCLDQFLSLCALASYEASHGHGAQAWCDIGTGQTMVSLISRSDLSPISRAVVGTAVDFLNWLRAEFAFGHPQLIASISPHIGALPNIDTTDPLDDQHANVNKATEILLRCVEYNSRDLSSDPTFPWERGSNFMSVRLHLEKFSIAVTETYHFDFGSAGSSISTTSKLAVGVSMPNPADRDGAPEMFLGGRVNACKASAESIHDLCTQLLSNQIFCLSPFLGFCCFQAAIVFVQSLEHSRTQSERVDHQDKLKVVLAVLLALRKLHRPARLWIDTLYKLIQVRNKPGKTPDLSHFKFPSFFSWFPGIQEPPLIPLQDPKEEEDIASRQDKVSSSKASTKPVEESSTAWMDQYRDELRNQIASIDIEDSRSTRTSSVLASSSQEIDDRGDSLHSDRSIPGDCENINAILPTPPTNNTLVPAGPISITPTQMSHINQPSGHSETLNFRGDEDSTNFAASILPNINNTTWSNFDSTLLVNDGNQLQTLAEEIEVPDIELPEWDLSSYLSLDNTILDLFHLT</sequence>
<evidence type="ECO:0000313" key="7">
    <source>
        <dbReference type="EMBL" id="CAH0051413.1"/>
    </source>
</evidence>
<organism evidence="7 8">
    <name type="scientific">Clonostachys solani</name>
    <dbReference type="NCBI Taxonomy" id="160281"/>
    <lineage>
        <taxon>Eukaryota</taxon>
        <taxon>Fungi</taxon>
        <taxon>Dikarya</taxon>
        <taxon>Ascomycota</taxon>
        <taxon>Pezizomycotina</taxon>
        <taxon>Sordariomycetes</taxon>
        <taxon>Hypocreomycetidae</taxon>
        <taxon>Hypocreales</taxon>
        <taxon>Bionectriaceae</taxon>
        <taxon>Clonostachys</taxon>
    </lineage>
</organism>
<keyword evidence="8" id="KW-1185">Reference proteome</keyword>
<dbReference type="PANTHER" id="PTHR47338">
    <property type="entry name" value="ZN(II)2CYS6 TRANSCRIPTION FACTOR (EUROFUNG)-RELATED"/>
    <property type="match status" value="1"/>
</dbReference>
<proteinExistence type="predicted"/>
<evidence type="ECO:0000256" key="2">
    <source>
        <dbReference type="ARBA" id="ARBA00022723"/>
    </source>
</evidence>